<accession>A0A381RRV3</accession>
<sequence>MGPMDLHFDFRDIFRAPRLALSGKKIWIFMSGNLAGFVSYWVLTYLALALAGLPLGDMVEKYGLYPCLFGNSAPWFAWGIYFLGSAAWVVAILLSCTAVSRVTLKQLKGNDFFSGNDAWSYVHKHWHPVVFTSVTIALIIVFFLAFAALFGLICKIPYLGPFLYTLPYPLYIIGSIFTVYTGIVLVISLEYASAIVGTYEEDTMGTVFQSYAIAWSQPWRIIVYNIILLPLAYVAITLFSWFLHAGVGLMNLVFGFIMGESLNNIFSFSSSIVFPDTIVSCVTCCLSMVDLSYLLPNVSSMSASLSGVETLAGIILSLFLFMMALSVLSYGCSVIAVGRTLEFIIYKQKSDDDNLLERKDEDELEEEDDDFNFDDDEDDGDVDTDIVTDDSEE</sequence>
<feature type="transmembrane region" description="Helical" evidence="2">
    <location>
        <begin position="249"/>
        <end position="266"/>
    </location>
</feature>
<evidence type="ECO:0000256" key="2">
    <source>
        <dbReference type="SAM" id="Phobius"/>
    </source>
</evidence>
<reference evidence="3" key="1">
    <citation type="submission" date="2018-05" db="EMBL/GenBank/DDBJ databases">
        <authorList>
            <person name="Lanie J.A."/>
            <person name="Ng W.-L."/>
            <person name="Kazmierczak K.M."/>
            <person name="Andrzejewski T.M."/>
            <person name="Davidsen T.M."/>
            <person name="Wayne K.J."/>
            <person name="Tettelin H."/>
            <person name="Glass J.I."/>
            <person name="Rusch D."/>
            <person name="Podicherti R."/>
            <person name="Tsui H.-C.T."/>
            <person name="Winkler M.E."/>
        </authorList>
    </citation>
    <scope>NUCLEOTIDE SEQUENCE</scope>
</reference>
<feature type="transmembrane region" description="Helical" evidence="2">
    <location>
        <begin position="75"/>
        <end position="99"/>
    </location>
</feature>
<feature type="transmembrane region" description="Helical" evidence="2">
    <location>
        <begin position="314"/>
        <end position="337"/>
    </location>
</feature>
<dbReference type="EMBL" id="UINC01002252">
    <property type="protein sequence ID" value="SUZ94632.1"/>
    <property type="molecule type" value="Genomic_DNA"/>
</dbReference>
<feature type="transmembrane region" description="Helical" evidence="2">
    <location>
        <begin position="168"/>
        <end position="189"/>
    </location>
</feature>
<evidence type="ECO:0000256" key="1">
    <source>
        <dbReference type="SAM" id="MobiDB-lite"/>
    </source>
</evidence>
<feature type="transmembrane region" description="Helical" evidence="2">
    <location>
        <begin position="273"/>
        <end position="294"/>
    </location>
</feature>
<feature type="transmembrane region" description="Helical" evidence="2">
    <location>
        <begin position="34"/>
        <end position="55"/>
    </location>
</feature>
<protein>
    <recommendedName>
        <fullName evidence="4">Glycerophosphoryl diester phosphodiesterase membrane domain-containing protein</fullName>
    </recommendedName>
</protein>
<keyword evidence="2" id="KW-1133">Transmembrane helix</keyword>
<organism evidence="3">
    <name type="scientific">marine metagenome</name>
    <dbReference type="NCBI Taxonomy" id="408172"/>
    <lineage>
        <taxon>unclassified sequences</taxon>
        <taxon>metagenomes</taxon>
        <taxon>ecological metagenomes</taxon>
    </lineage>
</organism>
<feature type="compositionally biased region" description="Acidic residues" evidence="1">
    <location>
        <begin position="362"/>
        <end position="393"/>
    </location>
</feature>
<gene>
    <name evidence="3" type="ORF">METZ01_LOCUS47486</name>
</gene>
<name>A0A381RRV3_9ZZZZ</name>
<feature type="transmembrane region" description="Helical" evidence="2">
    <location>
        <begin position="129"/>
        <end position="153"/>
    </location>
</feature>
<feature type="region of interest" description="Disordered" evidence="1">
    <location>
        <begin position="356"/>
        <end position="393"/>
    </location>
</feature>
<keyword evidence="2" id="KW-0472">Membrane</keyword>
<proteinExistence type="predicted"/>
<dbReference type="AlphaFoldDB" id="A0A381RRV3"/>
<evidence type="ECO:0008006" key="4">
    <source>
        <dbReference type="Google" id="ProtNLM"/>
    </source>
</evidence>
<evidence type="ECO:0000313" key="3">
    <source>
        <dbReference type="EMBL" id="SUZ94632.1"/>
    </source>
</evidence>
<keyword evidence="2" id="KW-0812">Transmembrane</keyword>
<feature type="transmembrane region" description="Helical" evidence="2">
    <location>
        <begin position="221"/>
        <end position="243"/>
    </location>
</feature>